<dbReference type="AlphaFoldDB" id="A0A150GE08"/>
<accession>A0A150GE08</accession>
<gene>
    <name evidence="2" type="ORF">GPECTOR_30g172</name>
</gene>
<dbReference type="SUPFAM" id="SSF56112">
    <property type="entry name" value="Protein kinase-like (PK-like)"/>
    <property type="match status" value="1"/>
</dbReference>
<name>A0A150GE08_GONPE</name>
<comment type="caution">
    <text evidence="2">The sequence shown here is derived from an EMBL/GenBank/DDBJ whole genome shotgun (WGS) entry which is preliminary data.</text>
</comment>
<dbReference type="PROSITE" id="PS50011">
    <property type="entry name" value="PROTEIN_KINASE_DOM"/>
    <property type="match status" value="1"/>
</dbReference>
<evidence type="ECO:0000259" key="1">
    <source>
        <dbReference type="PROSITE" id="PS50011"/>
    </source>
</evidence>
<dbReference type="Gene3D" id="1.10.510.10">
    <property type="entry name" value="Transferase(Phosphotransferase) domain 1"/>
    <property type="match status" value="1"/>
</dbReference>
<evidence type="ECO:0000313" key="2">
    <source>
        <dbReference type="EMBL" id="KXZ48077.1"/>
    </source>
</evidence>
<protein>
    <recommendedName>
        <fullName evidence="1">Protein kinase domain-containing protein</fullName>
    </recommendedName>
</protein>
<dbReference type="STRING" id="33097.A0A150GE08"/>
<reference evidence="3" key="1">
    <citation type="journal article" date="2016" name="Nat. Commun.">
        <title>The Gonium pectorale genome demonstrates co-option of cell cycle regulation during the evolution of multicellularity.</title>
        <authorList>
            <person name="Hanschen E.R."/>
            <person name="Marriage T.N."/>
            <person name="Ferris P.J."/>
            <person name="Hamaji T."/>
            <person name="Toyoda A."/>
            <person name="Fujiyama A."/>
            <person name="Neme R."/>
            <person name="Noguchi H."/>
            <person name="Minakuchi Y."/>
            <person name="Suzuki M."/>
            <person name="Kawai-Toyooka H."/>
            <person name="Smith D.R."/>
            <person name="Sparks H."/>
            <person name="Anderson J."/>
            <person name="Bakaric R."/>
            <person name="Luria V."/>
            <person name="Karger A."/>
            <person name="Kirschner M.W."/>
            <person name="Durand P.M."/>
            <person name="Michod R.E."/>
            <person name="Nozaki H."/>
            <person name="Olson B.J."/>
        </authorList>
    </citation>
    <scope>NUCLEOTIDE SEQUENCE [LARGE SCALE GENOMIC DNA]</scope>
    <source>
        <strain evidence="3">NIES-2863</strain>
    </source>
</reference>
<dbReference type="GO" id="GO:0004672">
    <property type="term" value="F:protein kinase activity"/>
    <property type="evidence" value="ECO:0007669"/>
    <property type="project" value="InterPro"/>
</dbReference>
<dbReference type="GO" id="GO:0005524">
    <property type="term" value="F:ATP binding"/>
    <property type="evidence" value="ECO:0007669"/>
    <property type="project" value="InterPro"/>
</dbReference>
<keyword evidence="3" id="KW-1185">Reference proteome</keyword>
<dbReference type="InterPro" id="IPR011009">
    <property type="entry name" value="Kinase-like_dom_sf"/>
</dbReference>
<dbReference type="EMBL" id="LSYV01000031">
    <property type="protein sequence ID" value="KXZ48077.1"/>
    <property type="molecule type" value="Genomic_DNA"/>
</dbReference>
<proteinExistence type="predicted"/>
<dbReference type="OrthoDB" id="1924919at2759"/>
<sequence length="145" mass="15467">MSSARFIKHVGRGAFGRVDLVELTSVDGSLQRAARKTQPNKGPVCARHFAQEVRGMRLASAGSPFALHVLGSIEGPDSLELFTEYVPGGSLGDQLDLAASENPQSTKRPHLLLPLDQLRKIAFCTLHALPFGVLGDGSQPPQRAG</sequence>
<feature type="domain" description="Protein kinase" evidence="1">
    <location>
        <begin position="4"/>
        <end position="145"/>
    </location>
</feature>
<dbReference type="InterPro" id="IPR000719">
    <property type="entry name" value="Prot_kinase_dom"/>
</dbReference>
<evidence type="ECO:0000313" key="3">
    <source>
        <dbReference type="Proteomes" id="UP000075714"/>
    </source>
</evidence>
<dbReference type="Proteomes" id="UP000075714">
    <property type="component" value="Unassembled WGS sequence"/>
</dbReference>
<organism evidence="2 3">
    <name type="scientific">Gonium pectorale</name>
    <name type="common">Green alga</name>
    <dbReference type="NCBI Taxonomy" id="33097"/>
    <lineage>
        <taxon>Eukaryota</taxon>
        <taxon>Viridiplantae</taxon>
        <taxon>Chlorophyta</taxon>
        <taxon>core chlorophytes</taxon>
        <taxon>Chlorophyceae</taxon>
        <taxon>CS clade</taxon>
        <taxon>Chlamydomonadales</taxon>
        <taxon>Volvocaceae</taxon>
        <taxon>Gonium</taxon>
    </lineage>
</organism>